<dbReference type="AlphaFoldDB" id="X0SUP7"/>
<protein>
    <recommendedName>
        <fullName evidence="13">Beta sliding clamp</fullName>
    </recommendedName>
</protein>
<dbReference type="InterPro" id="IPR001001">
    <property type="entry name" value="DNA_polIII_beta"/>
</dbReference>
<evidence type="ECO:0000259" key="9">
    <source>
        <dbReference type="Pfam" id="PF00712"/>
    </source>
</evidence>
<dbReference type="InterPro" id="IPR022634">
    <property type="entry name" value="DNA_polIII_beta_N"/>
</dbReference>
<dbReference type="EMBL" id="BARS01002401">
    <property type="protein sequence ID" value="GAF84913.1"/>
    <property type="molecule type" value="Genomic_DNA"/>
</dbReference>
<evidence type="ECO:0000256" key="2">
    <source>
        <dbReference type="ARBA" id="ARBA00010752"/>
    </source>
</evidence>
<dbReference type="GO" id="GO:0005737">
    <property type="term" value="C:cytoplasm"/>
    <property type="evidence" value="ECO:0007669"/>
    <property type="project" value="UniProtKB-SubCell"/>
</dbReference>
<comment type="similarity">
    <text evidence="2">Belongs to the beta sliding clamp family.</text>
</comment>
<dbReference type="PANTHER" id="PTHR30478">
    <property type="entry name" value="DNA POLYMERASE III SUBUNIT BETA"/>
    <property type="match status" value="1"/>
</dbReference>
<dbReference type="GO" id="GO:0006271">
    <property type="term" value="P:DNA strand elongation involved in DNA replication"/>
    <property type="evidence" value="ECO:0007669"/>
    <property type="project" value="TreeGrafter"/>
</dbReference>
<evidence type="ECO:0000256" key="1">
    <source>
        <dbReference type="ARBA" id="ARBA00004496"/>
    </source>
</evidence>
<dbReference type="Gene3D" id="3.70.10.10">
    <property type="match status" value="1"/>
</dbReference>
<evidence type="ECO:0000256" key="5">
    <source>
        <dbReference type="ARBA" id="ARBA00022695"/>
    </source>
</evidence>
<keyword evidence="5" id="KW-0548">Nucleotidyltransferase</keyword>
<accession>X0SUP7</accession>
<evidence type="ECO:0000256" key="6">
    <source>
        <dbReference type="ARBA" id="ARBA00022705"/>
    </source>
</evidence>
<evidence type="ECO:0000256" key="4">
    <source>
        <dbReference type="ARBA" id="ARBA00022679"/>
    </source>
</evidence>
<dbReference type="PANTHER" id="PTHR30478:SF0">
    <property type="entry name" value="BETA SLIDING CLAMP"/>
    <property type="match status" value="1"/>
</dbReference>
<dbReference type="SUPFAM" id="SSF55979">
    <property type="entry name" value="DNA clamp"/>
    <property type="match status" value="3"/>
</dbReference>
<name>X0SUP7_9ZZZZ</name>
<dbReference type="InterPro" id="IPR046938">
    <property type="entry name" value="DNA_clamp_sf"/>
</dbReference>
<dbReference type="Gene3D" id="3.10.150.10">
    <property type="entry name" value="DNA Polymerase III, subunit A, domain 2"/>
    <property type="match status" value="1"/>
</dbReference>
<evidence type="ECO:0000313" key="12">
    <source>
        <dbReference type="EMBL" id="GAF84913.1"/>
    </source>
</evidence>
<keyword evidence="6" id="KW-0235">DNA replication</keyword>
<dbReference type="Pfam" id="PF00712">
    <property type="entry name" value="DNA_pol3_beta"/>
    <property type="match status" value="1"/>
</dbReference>
<keyword evidence="7" id="KW-0239">DNA-directed DNA polymerase</keyword>
<evidence type="ECO:0000259" key="10">
    <source>
        <dbReference type="Pfam" id="PF02767"/>
    </source>
</evidence>
<proteinExistence type="inferred from homology"/>
<dbReference type="CDD" id="cd00140">
    <property type="entry name" value="beta_clamp"/>
    <property type="match status" value="1"/>
</dbReference>
<evidence type="ECO:0000256" key="7">
    <source>
        <dbReference type="ARBA" id="ARBA00022932"/>
    </source>
</evidence>
<feature type="domain" description="DNA polymerase III beta sliding clamp central" evidence="10">
    <location>
        <begin position="133"/>
        <end position="246"/>
    </location>
</feature>
<evidence type="ECO:0000256" key="3">
    <source>
        <dbReference type="ARBA" id="ARBA00022490"/>
    </source>
</evidence>
<feature type="domain" description="DNA polymerase III beta sliding clamp C-terminal" evidence="11">
    <location>
        <begin position="250"/>
        <end position="359"/>
    </location>
</feature>
<dbReference type="NCBIfam" id="TIGR00663">
    <property type="entry name" value="dnan"/>
    <property type="match status" value="1"/>
</dbReference>
<comment type="caution">
    <text evidence="12">The sequence shown here is derived from an EMBL/GenBank/DDBJ whole genome shotgun (WGS) entry which is preliminary data.</text>
</comment>
<dbReference type="Pfam" id="PF02768">
    <property type="entry name" value="DNA_pol3_beta_3"/>
    <property type="match status" value="1"/>
</dbReference>
<sequence length="368" mass="39885">MKANFNRAALAEALGLVTSIVPSRTPKPILRCVRIVAGKEGVQIYATDLEVGVICFVSEVQVEQTGQTVVPADRLVAIVRESADEVLSLQAKEGICEIKGADSHFTIYGQQADQYPVVSGFDGTADIEIGLENIQAGIEQCLFATAKESTRYALNGVLWEVKGKKLFLVATDGRRLVQTRVNLASTPSKRFAAAKIIVPAKTMSLLEKITGGNKDVVAVKLVDNQILISCASVVISSNLVEGNFPKYEDIIPTDYGKKLTLSTDAALSAVRRSALLASEESRGIKLSIEKDRLIFSGRAPETGDAQVQMPIDYKAEPIEIGFNPQFFIDVLRAIKTPEFELELDQPDRPGLIKSGADFLCVLMPINMG</sequence>
<feature type="domain" description="DNA polymerase III beta sliding clamp N-terminal" evidence="9">
    <location>
        <begin position="1"/>
        <end position="118"/>
    </location>
</feature>
<reference evidence="12" key="1">
    <citation type="journal article" date="2014" name="Front. Microbiol.">
        <title>High frequency of phylogenetically diverse reductive dehalogenase-homologous genes in deep subseafloor sedimentary metagenomes.</title>
        <authorList>
            <person name="Kawai M."/>
            <person name="Futagami T."/>
            <person name="Toyoda A."/>
            <person name="Takaki Y."/>
            <person name="Nishi S."/>
            <person name="Hori S."/>
            <person name="Arai W."/>
            <person name="Tsubouchi T."/>
            <person name="Morono Y."/>
            <person name="Uchiyama I."/>
            <person name="Ito T."/>
            <person name="Fujiyama A."/>
            <person name="Inagaki F."/>
            <person name="Takami H."/>
        </authorList>
    </citation>
    <scope>NUCLEOTIDE SEQUENCE</scope>
    <source>
        <strain evidence="12">Expedition CK06-06</strain>
    </source>
</reference>
<keyword evidence="8" id="KW-0238">DNA-binding</keyword>
<dbReference type="SMART" id="SM00480">
    <property type="entry name" value="POL3Bc"/>
    <property type="match status" value="1"/>
</dbReference>
<dbReference type="GO" id="GO:0003677">
    <property type="term" value="F:DNA binding"/>
    <property type="evidence" value="ECO:0007669"/>
    <property type="project" value="UniProtKB-KW"/>
</dbReference>
<evidence type="ECO:0008006" key="13">
    <source>
        <dbReference type="Google" id="ProtNLM"/>
    </source>
</evidence>
<organism evidence="12">
    <name type="scientific">marine sediment metagenome</name>
    <dbReference type="NCBI Taxonomy" id="412755"/>
    <lineage>
        <taxon>unclassified sequences</taxon>
        <taxon>metagenomes</taxon>
        <taxon>ecological metagenomes</taxon>
    </lineage>
</organism>
<gene>
    <name evidence="12" type="ORF">S01H1_04557</name>
</gene>
<keyword evidence="3" id="KW-0963">Cytoplasm</keyword>
<dbReference type="InterPro" id="IPR022635">
    <property type="entry name" value="DNA_polIII_beta_C"/>
</dbReference>
<dbReference type="InterPro" id="IPR022637">
    <property type="entry name" value="DNA_polIII_beta_cen"/>
</dbReference>
<dbReference type="GO" id="GO:0009360">
    <property type="term" value="C:DNA polymerase III complex"/>
    <property type="evidence" value="ECO:0007669"/>
    <property type="project" value="InterPro"/>
</dbReference>
<keyword evidence="4" id="KW-0808">Transferase</keyword>
<evidence type="ECO:0000256" key="8">
    <source>
        <dbReference type="ARBA" id="ARBA00023125"/>
    </source>
</evidence>
<comment type="subcellular location">
    <subcellularLocation>
        <location evidence="1">Cytoplasm</location>
    </subcellularLocation>
</comment>
<evidence type="ECO:0000259" key="11">
    <source>
        <dbReference type="Pfam" id="PF02768"/>
    </source>
</evidence>
<dbReference type="GO" id="GO:0008408">
    <property type="term" value="F:3'-5' exonuclease activity"/>
    <property type="evidence" value="ECO:0007669"/>
    <property type="project" value="InterPro"/>
</dbReference>
<dbReference type="GO" id="GO:0003887">
    <property type="term" value="F:DNA-directed DNA polymerase activity"/>
    <property type="evidence" value="ECO:0007669"/>
    <property type="project" value="UniProtKB-KW"/>
</dbReference>
<dbReference type="Pfam" id="PF02767">
    <property type="entry name" value="DNA_pol3_beta_2"/>
    <property type="match status" value="1"/>
</dbReference>
<dbReference type="PIRSF" id="PIRSF000804">
    <property type="entry name" value="DNA_pol_III_b"/>
    <property type="match status" value="1"/>
</dbReference>